<keyword evidence="4" id="KW-0812">Transmembrane</keyword>
<keyword evidence="4" id="KW-1133">Transmembrane helix</keyword>
<dbReference type="PROSITE" id="PS01124">
    <property type="entry name" value="HTH_ARAC_FAMILY_2"/>
    <property type="match status" value="1"/>
</dbReference>
<evidence type="ECO:0000313" key="6">
    <source>
        <dbReference type="EMBL" id="MDO1450071.1"/>
    </source>
</evidence>
<dbReference type="InterPro" id="IPR009057">
    <property type="entry name" value="Homeodomain-like_sf"/>
</dbReference>
<dbReference type="RefSeq" id="WP_302040874.1">
    <property type="nucleotide sequence ID" value="NZ_JAUKPO010000025.1"/>
</dbReference>
<dbReference type="InterPro" id="IPR020449">
    <property type="entry name" value="Tscrpt_reg_AraC-type_HTH"/>
</dbReference>
<dbReference type="Pfam" id="PF12833">
    <property type="entry name" value="HTH_18"/>
    <property type="match status" value="1"/>
</dbReference>
<evidence type="ECO:0000256" key="2">
    <source>
        <dbReference type="ARBA" id="ARBA00023125"/>
    </source>
</evidence>
<dbReference type="SMART" id="SM00342">
    <property type="entry name" value="HTH_ARAC"/>
    <property type="match status" value="1"/>
</dbReference>
<dbReference type="Gene3D" id="1.10.10.60">
    <property type="entry name" value="Homeodomain-like"/>
    <property type="match status" value="1"/>
</dbReference>
<dbReference type="InterPro" id="IPR018062">
    <property type="entry name" value="HTH_AraC-typ_CS"/>
</dbReference>
<dbReference type="PRINTS" id="PR00032">
    <property type="entry name" value="HTHARAC"/>
</dbReference>
<evidence type="ECO:0000259" key="5">
    <source>
        <dbReference type="PROSITE" id="PS01124"/>
    </source>
</evidence>
<dbReference type="PROSITE" id="PS00041">
    <property type="entry name" value="HTH_ARAC_FAMILY_1"/>
    <property type="match status" value="1"/>
</dbReference>
<feature type="transmembrane region" description="Helical" evidence="4">
    <location>
        <begin position="75"/>
        <end position="92"/>
    </location>
</feature>
<evidence type="ECO:0000313" key="7">
    <source>
        <dbReference type="Proteomes" id="UP001168528"/>
    </source>
</evidence>
<feature type="transmembrane region" description="Helical" evidence="4">
    <location>
        <begin position="113"/>
        <end position="136"/>
    </location>
</feature>
<reference evidence="6" key="1">
    <citation type="submission" date="2023-07" db="EMBL/GenBank/DDBJ databases">
        <title>The genome sequence of Rhodocytophaga aerolata KACC 12507.</title>
        <authorList>
            <person name="Zhang X."/>
        </authorList>
    </citation>
    <scope>NUCLEOTIDE SEQUENCE</scope>
    <source>
        <strain evidence="6">KACC 12507</strain>
    </source>
</reference>
<gene>
    <name evidence="6" type="ORF">Q0590_27570</name>
</gene>
<feature type="transmembrane region" description="Helical" evidence="4">
    <location>
        <begin position="230"/>
        <end position="253"/>
    </location>
</feature>
<proteinExistence type="predicted"/>
<dbReference type="InterPro" id="IPR018060">
    <property type="entry name" value="HTH_AraC"/>
</dbReference>
<evidence type="ECO:0000256" key="4">
    <source>
        <dbReference type="SAM" id="Phobius"/>
    </source>
</evidence>
<feature type="transmembrane region" description="Helical" evidence="4">
    <location>
        <begin position="42"/>
        <end position="63"/>
    </location>
</feature>
<dbReference type="PANTHER" id="PTHR43280">
    <property type="entry name" value="ARAC-FAMILY TRANSCRIPTIONAL REGULATOR"/>
    <property type="match status" value="1"/>
</dbReference>
<sequence length="401" mass="45719">MTVITGAEVWNMIILLGILQGYILCALLYFSKKGNKTSNRLLATLILLMTLACTNLYMTEAWYAKSRVVRIIEQVFPFVMAMPMGPLIYFYIQSLITPDFTLTKEQKWHFSPVILDWVSTIAVWIFLAGLLMGFVQQEDGPRWGHFVDSYNTYSDIPRWLSITLYLVLAKRYLRQTITRNSDEAIQISAVQRKWIHLFLNSFLVFQGIWFIFLIPYIIPSTRGPLLDTMSYYPIYIPLAILIYGLGLKGYLYVHAIAVPSINKDSASPNGPHKLPVSTLSFSDAEVATYISMLKKSMEVDKLYLEPSLNVNAVSAHTGMAQKTVSFILNNHLNKSFNEFVNEYRVEEVKKRLLEKGNEHLTISGIALECGFNSQATFQRVFKNSTGITPKEYVSLQPQKLA</sequence>
<feature type="transmembrane region" description="Helical" evidence="4">
    <location>
        <begin position="194"/>
        <end position="218"/>
    </location>
</feature>
<dbReference type="SUPFAM" id="SSF46689">
    <property type="entry name" value="Homeodomain-like"/>
    <property type="match status" value="1"/>
</dbReference>
<comment type="caution">
    <text evidence="6">The sequence shown here is derived from an EMBL/GenBank/DDBJ whole genome shotgun (WGS) entry which is preliminary data.</text>
</comment>
<feature type="transmembrane region" description="Helical" evidence="4">
    <location>
        <begin position="12"/>
        <end position="30"/>
    </location>
</feature>
<keyword evidence="7" id="KW-1185">Reference proteome</keyword>
<keyword evidence="3" id="KW-0804">Transcription</keyword>
<dbReference type="EMBL" id="JAUKPO010000025">
    <property type="protein sequence ID" value="MDO1450071.1"/>
    <property type="molecule type" value="Genomic_DNA"/>
</dbReference>
<evidence type="ECO:0000256" key="3">
    <source>
        <dbReference type="ARBA" id="ARBA00023163"/>
    </source>
</evidence>
<accession>A0ABT8REG5</accession>
<protein>
    <submittedName>
        <fullName evidence="6">Helix-turn-helix domain-containing protein</fullName>
    </submittedName>
</protein>
<organism evidence="6 7">
    <name type="scientific">Rhodocytophaga aerolata</name>
    <dbReference type="NCBI Taxonomy" id="455078"/>
    <lineage>
        <taxon>Bacteria</taxon>
        <taxon>Pseudomonadati</taxon>
        <taxon>Bacteroidota</taxon>
        <taxon>Cytophagia</taxon>
        <taxon>Cytophagales</taxon>
        <taxon>Rhodocytophagaceae</taxon>
        <taxon>Rhodocytophaga</taxon>
    </lineage>
</organism>
<keyword evidence="1" id="KW-0805">Transcription regulation</keyword>
<keyword evidence="4" id="KW-0472">Membrane</keyword>
<evidence type="ECO:0000256" key="1">
    <source>
        <dbReference type="ARBA" id="ARBA00023015"/>
    </source>
</evidence>
<keyword evidence="2" id="KW-0238">DNA-binding</keyword>
<dbReference type="PANTHER" id="PTHR43280:SF29">
    <property type="entry name" value="ARAC-FAMILY TRANSCRIPTIONAL REGULATOR"/>
    <property type="match status" value="1"/>
</dbReference>
<dbReference type="Proteomes" id="UP001168528">
    <property type="component" value="Unassembled WGS sequence"/>
</dbReference>
<name>A0ABT8REG5_9BACT</name>
<feature type="domain" description="HTH araC/xylS-type" evidence="5">
    <location>
        <begin position="294"/>
        <end position="395"/>
    </location>
</feature>